<evidence type="ECO:0000256" key="5">
    <source>
        <dbReference type="PROSITE-ProRule" id="PRU01330"/>
    </source>
</evidence>
<dbReference type="Gene3D" id="3.10.20.70">
    <property type="entry name" value="Glutamine synthetase, N-terminal domain"/>
    <property type="match status" value="1"/>
</dbReference>
<comment type="similarity">
    <text evidence="1 5 6">Belongs to the glutamine synthetase family.</text>
</comment>
<keyword evidence="2" id="KW-0436">Ligase</keyword>
<keyword evidence="4" id="KW-0067">ATP-binding</keyword>
<dbReference type="InterPro" id="IPR036651">
    <property type="entry name" value="Gln_synt_N_sf"/>
</dbReference>
<organism evidence="8 9">
    <name type="scientific">Candidatus Mycolicibacterium alkanivorans</name>
    <dbReference type="NCBI Taxonomy" id="2954114"/>
    <lineage>
        <taxon>Bacteria</taxon>
        <taxon>Bacillati</taxon>
        <taxon>Actinomycetota</taxon>
        <taxon>Actinomycetes</taxon>
        <taxon>Mycobacteriales</taxon>
        <taxon>Mycobacteriaceae</taxon>
        <taxon>Mycolicibacterium</taxon>
    </lineage>
</organism>
<dbReference type="PANTHER" id="PTHR43785:SF12">
    <property type="entry name" value="TYPE-1 GLUTAMINE SYNTHETASE 2"/>
    <property type="match status" value="1"/>
</dbReference>
<dbReference type="SUPFAM" id="SSF54368">
    <property type="entry name" value="Glutamine synthetase, N-terminal domain"/>
    <property type="match status" value="1"/>
</dbReference>
<dbReference type="InterPro" id="IPR014746">
    <property type="entry name" value="Gln_synth/guanido_kin_cat_dom"/>
</dbReference>
<reference evidence="8" key="1">
    <citation type="journal article" date="2022" name="ISME J.">
        <title>Identification of active gaseous-alkane degraders at natural gas seeps.</title>
        <authorList>
            <person name="Farhan Ul Haque M."/>
            <person name="Hernandez M."/>
            <person name="Crombie A.T."/>
            <person name="Murrell J.C."/>
        </authorList>
    </citation>
    <scope>NUCLEOTIDE SEQUENCE</scope>
    <source>
        <strain evidence="8">ANDR5</strain>
    </source>
</reference>
<keyword evidence="3" id="KW-0547">Nucleotide-binding</keyword>
<evidence type="ECO:0000256" key="6">
    <source>
        <dbReference type="RuleBase" id="RU000384"/>
    </source>
</evidence>
<keyword evidence="9" id="KW-1185">Reference proteome</keyword>
<accession>A0ABS9YX14</accession>
<protein>
    <recommendedName>
        <fullName evidence="7">GS beta-grasp domain-containing protein</fullName>
    </recommendedName>
</protein>
<comment type="caution">
    <text evidence="8">The sequence shown here is derived from an EMBL/GenBank/DDBJ whole genome shotgun (WGS) entry which is preliminary data.</text>
</comment>
<dbReference type="PANTHER" id="PTHR43785">
    <property type="entry name" value="GAMMA-GLUTAMYLPUTRESCINE SYNTHETASE"/>
    <property type="match status" value="1"/>
</dbReference>
<dbReference type="RefSeq" id="WP_243072014.1">
    <property type="nucleotide sequence ID" value="NZ_JAIVFL010000001.1"/>
</dbReference>
<evidence type="ECO:0000256" key="1">
    <source>
        <dbReference type="ARBA" id="ARBA00009897"/>
    </source>
</evidence>
<evidence type="ECO:0000259" key="7">
    <source>
        <dbReference type="PROSITE" id="PS51986"/>
    </source>
</evidence>
<name>A0ABS9YX14_9MYCO</name>
<dbReference type="Pfam" id="PF00120">
    <property type="entry name" value="Gln-synt_C"/>
    <property type="match status" value="1"/>
</dbReference>
<dbReference type="Proteomes" id="UP001139068">
    <property type="component" value="Unassembled WGS sequence"/>
</dbReference>
<evidence type="ECO:0000313" key="9">
    <source>
        <dbReference type="Proteomes" id="UP001139068"/>
    </source>
</evidence>
<evidence type="ECO:0000256" key="3">
    <source>
        <dbReference type="ARBA" id="ARBA00022741"/>
    </source>
</evidence>
<evidence type="ECO:0000256" key="4">
    <source>
        <dbReference type="ARBA" id="ARBA00022840"/>
    </source>
</evidence>
<dbReference type="SUPFAM" id="SSF55931">
    <property type="entry name" value="Glutamine synthetase/guanido kinase"/>
    <property type="match status" value="1"/>
</dbReference>
<feature type="domain" description="GS beta-grasp" evidence="7">
    <location>
        <begin position="36"/>
        <end position="131"/>
    </location>
</feature>
<dbReference type="EMBL" id="JAIVFL010000001">
    <property type="protein sequence ID" value="MCI4675735.1"/>
    <property type="molecule type" value="Genomic_DNA"/>
</dbReference>
<gene>
    <name evidence="8" type="ORF">K9U37_12930</name>
</gene>
<dbReference type="InterPro" id="IPR008147">
    <property type="entry name" value="Gln_synt_N"/>
</dbReference>
<dbReference type="InterPro" id="IPR008146">
    <property type="entry name" value="Gln_synth_cat_dom"/>
</dbReference>
<evidence type="ECO:0000313" key="8">
    <source>
        <dbReference type="EMBL" id="MCI4675735.1"/>
    </source>
</evidence>
<sequence>MAAGIPTLPGVTQLHDGLTARVSEAETELLARLHDGSLTEIEVAWSDPFGHAAGKRIPAPQFLDRARHGFAFCEAALGWNIDGTVIDGLRLTNWDGGYPDVHAIPDFSTFRPLPWRPGVGHVISDIVRPDGTPSLLDPRGVLRRVLARLAALGYTAKVGVEFEFYLLQPDGSPTQDDTRAYSPSRRRCATMRSGTCATRPGRRRTRWPTALRAIRSPCMRSVRSRRTPRQPKR</sequence>
<evidence type="ECO:0000256" key="2">
    <source>
        <dbReference type="ARBA" id="ARBA00022598"/>
    </source>
</evidence>
<proteinExistence type="inferred from homology"/>
<dbReference type="Gene3D" id="3.30.590.10">
    <property type="entry name" value="Glutamine synthetase/guanido kinase, catalytic domain"/>
    <property type="match status" value="1"/>
</dbReference>
<dbReference type="PROSITE" id="PS51986">
    <property type="entry name" value="GS_BETA_GRASP"/>
    <property type="match status" value="1"/>
</dbReference>